<reference evidence="1 2" key="1">
    <citation type="submission" date="2018-02" db="EMBL/GenBank/DDBJ databases">
        <title>Subsurface microbial communities from deep shales in Ohio and West Virginia, USA.</title>
        <authorList>
            <person name="Wrighton K."/>
        </authorList>
    </citation>
    <scope>NUCLEOTIDE SEQUENCE [LARGE SCALE GENOMIC DNA]</scope>
    <source>
        <strain evidence="1 2">OWC-DMM</strain>
    </source>
</reference>
<gene>
    <name evidence="1" type="ORF">B0F87_11241</name>
</gene>
<evidence type="ECO:0000313" key="2">
    <source>
        <dbReference type="Proteomes" id="UP000240010"/>
    </source>
</evidence>
<dbReference type="RefSeq" id="WP_104430104.1">
    <property type="nucleotide sequence ID" value="NZ_PTIZ01000012.1"/>
</dbReference>
<evidence type="ECO:0000313" key="1">
    <source>
        <dbReference type="EMBL" id="PPK73990.1"/>
    </source>
</evidence>
<organism evidence="1 2">
    <name type="scientific">Methylobacter tundripaludum</name>
    <dbReference type="NCBI Taxonomy" id="173365"/>
    <lineage>
        <taxon>Bacteria</taxon>
        <taxon>Pseudomonadati</taxon>
        <taxon>Pseudomonadota</taxon>
        <taxon>Gammaproteobacteria</taxon>
        <taxon>Methylococcales</taxon>
        <taxon>Methylococcaceae</taxon>
        <taxon>Methylobacter</taxon>
    </lineage>
</organism>
<accession>A0A2S6H996</accession>
<proteinExistence type="predicted"/>
<protein>
    <submittedName>
        <fullName evidence="1">Uncharacterized protein</fullName>
    </submittedName>
</protein>
<dbReference type="Proteomes" id="UP000240010">
    <property type="component" value="Unassembled WGS sequence"/>
</dbReference>
<name>A0A2S6H996_9GAMM</name>
<comment type="caution">
    <text evidence="1">The sequence shown here is derived from an EMBL/GenBank/DDBJ whole genome shotgun (WGS) entry which is preliminary data.</text>
</comment>
<sequence length="142" mass="16122">MTDWTLDREAQLAYSYERFAQAKIFVFRKWCEQAAERHVLPPADLSGSCKYGSLFMNQVFGGSICGHYQHQYNIIGGRIVDLSHDAIDVGSIKNPYLHEPDFFAIPEKQASLNNCLPRVKHWVAQFLKEVESAEVRSSSGVL</sequence>
<dbReference type="AlphaFoldDB" id="A0A2S6H996"/>
<dbReference type="EMBL" id="PTIZ01000012">
    <property type="protein sequence ID" value="PPK73990.1"/>
    <property type="molecule type" value="Genomic_DNA"/>
</dbReference>